<feature type="active site" description="Proton donor" evidence="14">
    <location>
        <position position="52"/>
    </location>
</feature>
<dbReference type="InterPro" id="IPR002125">
    <property type="entry name" value="CMP_dCMP_dom"/>
</dbReference>
<sequence length="351" mass="38737">MTNEELIQETFELAKEGLGNTWPNPMVGAVIVKDGKVIGRGYHHKAGQDHAEIDAIKNATESVEGATLYVNLEPCCHTNKTTPPCAQRLVQEKIKKVVIANLDPNPHVNGKGVEILKQNGIEVEHGILAKDGEALNEVFFTSQKLQRPFIHLKMASSLDGKTSLSTGESQWITGPLARERVHVLRSQHQAVIVGAETVRKDNPKLNVRLEGYSGPQPLRIVFTQSGKLPKDALLFTDELKDKTLIYTFSPLSFDFPKDQVIQITSLEEAMKDLYQRKLMNLLMEGGATLASNFIIENLIDRITVFLNPSLIGSGTSLLGDLGLSNLEGRPRLKNIETNLIGEDIFISGRLT</sequence>
<keyword evidence="10 13" id="KW-0521">NADP</keyword>
<evidence type="ECO:0000256" key="1">
    <source>
        <dbReference type="ARBA" id="ARBA00002151"/>
    </source>
</evidence>
<dbReference type="KEGG" id="psti:SOO65_13960"/>
<feature type="binding site" evidence="15">
    <location>
        <position position="169"/>
    </location>
    <ligand>
        <name>NADP(+)</name>
        <dbReference type="ChEBI" id="CHEBI:58349"/>
    </ligand>
</feature>
<comment type="pathway">
    <text evidence="3 13">Cofactor biosynthesis; riboflavin biosynthesis; 5-amino-6-(D-ribitylamino)uracil from GTP: step 3/4.</text>
</comment>
<dbReference type="AlphaFoldDB" id="A0AAX4HKS0"/>
<comment type="cofactor">
    <cofactor evidence="13 16">
        <name>Zn(2+)</name>
        <dbReference type="ChEBI" id="CHEBI:29105"/>
    </cofactor>
    <text evidence="13 16">Binds 1 zinc ion.</text>
</comment>
<dbReference type="Pfam" id="PF00383">
    <property type="entry name" value="dCMP_cyt_deam_1"/>
    <property type="match status" value="1"/>
</dbReference>
<feature type="binding site" evidence="15">
    <location>
        <position position="284"/>
    </location>
    <ligand>
        <name>substrate</name>
    </ligand>
</feature>
<feature type="domain" description="CMP/dCMP-type deaminase" evidence="17">
    <location>
        <begin position="1"/>
        <end position="124"/>
    </location>
</feature>
<organism evidence="18 19">
    <name type="scientific">Peredibacter starrii</name>
    <dbReference type="NCBI Taxonomy" id="28202"/>
    <lineage>
        <taxon>Bacteria</taxon>
        <taxon>Pseudomonadati</taxon>
        <taxon>Bdellovibrionota</taxon>
        <taxon>Bacteriovoracia</taxon>
        <taxon>Bacteriovoracales</taxon>
        <taxon>Bacteriovoracaceae</taxon>
        <taxon>Peredibacter</taxon>
    </lineage>
</organism>
<dbReference type="Pfam" id="PF01872">
    <property type="entry name" value="RibD_C"/>
    <property type="match status" value="1"/>
</dbReference>
<dbReference type="GO" id="GO:0009231">
    <property type="term" value="P:riboflavin biosynthetic process"/>
    <property type="evidence" value="ECO:0007669"/>
    <property type="project" value="UniProtKB-KW"/>
</dbReference>
<comment type="catalytic activity">
    <reaction evidence="13">
        <text>2,5-diamino-6-hydroxy-4-(5-phosphoribosylamino)-pyrimidine + H2O + H(+) = 5-amino-6-(5-phospho-D-ribosylamino)uracil + NH4(+)</text>
        <dbReference type="Rhea" id="RHEA:21868"/>
        <dbReference type="ChEBI" id="CHEBI:15377"/>
        <dbReference type="ChEBI" id="CHEBI:15378"/>
        <dbReference type="ChEBI" id="CHEBI:28938"/>
        <dbReference type="ChEBI" id="CHEBI:58453"/>
        <dbReference type="ChEBI" id="CHEBI:58614"/>
        <dbReference type="EC" id="3.5.4.26"/>
    </reaction>
</comment>
<evidence type="ECO:0000256" key="9">
    <source>
        <dbReference type="ARBA" id="ARBA00022833"/>
    </source>
</evidence>
<evidence type="ECO:0000256" key="4">
    <source>
        <dbReference type="ARBA" id="ARBA00005259"/>
    </source>
</evidence>
<dbReference type="InterPro" id="IPR050765">
    <property type="entry name" value="Riboflavin_Biosynth_HTPR"/>
</dbReference>
<feature type="binding site" evidence="15">
    <location>
        <position position="185"/>
    </location>
    <ligand>
        <name>substrate</name>
    </ligand>
</feature>
<dbReference type="EC" id="1.1.1.193" evidence="13"/>
<evidence type="ECO:0000256" key="15">
    <source>
        <dbReference type="PIRSR" id="PIRSR006769-2"/>
    </source>
</evidence>
<evidence type="ECO:0000256" key="11">
    <source>
        <dbReference type="ARBA" id="ARBA00023002"/>
    </source>
</evidence>
<dbReference type="GO" id="GO:0046872">
    <property type="term" value="F:metal ion binding"/>
    <property type="evidence" value="ECO:0007669"/>
    <property type="project" value="UniProtKB-KW"/>
</dbReference>
<gene>
    <name evidence="18" type="primary">ribD</name>
    <name evidence="18" type="ORF">SOO65_13960</name>
</gene>
<evidence type="ECO:0000256" key="14">
    <source>
        <dbReference type="PIRSR" id="PIRSR006769-1"/>
    </source>
</evidence>
<comment type="catalytic activity">
    <reaction evidence="13">
        <text>5-amino-6-(5-phospho-D-ribitylamino)uracil + NADP(+) = 5-amino-6-(5-phospho-D-ribosylamino)uracil + NADPH + H(+)</text>
        <dbReference type="Rhea" id="RHEA:17845"/>
        <dbReference type="ChEBI" id="CHEBI:15378"/>
        <dbReference type="ChEBI" id="CHEBI:57783"/>
        <dbReference type="ChEBI" id="CHEBI:58349"/>
        <dbReference type="ChEBI" id="CHEBI:58421"/>
        <dbReference type="ChEBI" id="CHEBI:58453"/>
        <dbReference type="EC" id="1.1.1.193"/>
    </reaction>
</comment>
<dbReference type="InterPro" id="IPR004794">
    <property type="entry name" value="Eubact_RibD"/>
</dbReference>
<evidence type="ECO:0000313" key="18">
    <source>
        <dbReference type="EMBL" id="WPU63795.1"/>
    </source>
</evidence>
<keyword evidence="11 13" id="KW-0560">Oxidoreductase</keyword>
<dbReference type="EMBL" id="CP139487">
    <property type="protein sequence ID" value="WPU63795.1"/>
    <property type="molecule type" value="Genomic_DNA"/>
</dbReference>
<comment type="pathway">
    <text evidence="2 13">Cofactor biosynthesis; riboflavin biosynthesis; 5-amino-6-(D-ribitylamino)uracil from GTP: step 2/4.</text>
</comment>
<evidence type="ECO:0000256" key="6">
    <source>
        <dbReference type="ARBA" id="ARBA00022619"/>
    </source>
</evidence>
<evidence type="ECO:0000256" key="8">
    <source>
        <dbReference type="ARBA" id="ARBA00022801"/>
    </source>
</evidence>
<feature type="binding site" evidence="16">
    <location>
        <position position="85"/>
    </location>
    <ligand>
        <name>Zn(2+)</name>
        <dbReference type="ChEBI" id="CHEBI:29105"/>
        <note>catalytic</note>
    </ligand>
</feature>
<evidence type="ECO:0000256" key="2">
    <source>
        <dbReference type="ARBA" id="ARBA00004882"/>
    </source>
</evidence>
<dbReference type="CDD" id="cd01284">
    <property type="entry name" value="Riboflavin_deaminase-reductase"/>
    <property type="match status" value="1"/>
</dbReference>
<evidence type="ECO:0000256" key="10">
    <source>
        <dbReference type="ARBA" id="ARBA00022857"/>
    </source>
</evidence>
<feature type="binding site" evidence="15">
    <location>
        <position position="205"/>
    </location>
    <ligand>
        <name>substrate</name>
    </ligand>
</feature>
<evidence type="ECO:0000256" key="16">
    <source>
        <dbReference type="PIRSR" id="PIRSR006769-3"/>
    </source>
</evidence>
<keyword evidence="6 13" id="KW-0686">Riboflavin biosynthesis</keyword>
<comment type="similarity">
    <text evidence="5 13">In the C-terminal section; belongs to the HTP reductase family.</text>
</comment>
<comment type="function">
    <text evidence="1 13">Converts 2,5-diamino-6-(ribosylamino)-4(3h)-pyrimidinone 5'-phosphate into 5-amino-6-(ribosylamino)-2,4(1h,3h)-pyrimidinedione 5'-phosphate.</text>
</comment>
<dbReference type="PROSITE" id="PS51747">
    <property type="entry name" value="CYT_DCMP_DEAMINASES_2"/>
    <property type="match status" value="1"/>
</dbReference>
<evidence type="ECO:0000313" key="19">
    <source>
        <dbReference type="Proteomes" id="UP001324634"/>
    </source>
</evidence>
<keyword evidence="19" id="KW-1185">Reference proteome</keyword>
<reference evidence="18 19" key="1">
    <citation type="submission" date="2023-11" db="EMBL/GenBank/DDBJ databases">
        <title>Peredibacter starrii A3.12.</title>
        <authorList>
            <person name="Mitchell R.J."/>
        </authorList>
    </citation>
    <scope>NUCLEOTIDE SEQUENCE [LARGE SCALE GENOMIC DNA]</scope>
    <source>
        <strain evidence="18 19">A3.12</strain>
    </source>
</reference>
<proteinExistence type="inferred from homology"/>
<feature type="binding site" evidence="15">
    <location>
        <position position="171"/>
    </location>
    <ligand>
        <name>NADP(+)</name>
        <dbReference type="ChEBI" id="CHEBI:58349"/>
    </ligand>
</feature>
<dbReference type="InterPro" id="IPR016193">
    <property type="entry name" value="Cytidine_deaminase-like"/>
</dbReference>
<evidence type="ECO:0000256" key="13">
    <source>
        <dbReference type="PIRNR" id="PIRNR006769"/>
    </source>
</evidence>
<name>A0AAX4HKS0_9BACT</name>
<dbReference type="InterPro" id="IPR011549">
    <property type="entry name" value="RibD_C"/>
</dbReference>
<dbReference type="GO" id="GO:0008835">
    <property type="term" value="F:diaminohydroxyphosphoribosylaminopyrimidine deaminase activity"/>
    <property type="evidence" value="ECO:0007669"/>
    <property type="project" value="UniProtKB-EC"/>
</dbReference>
<dbReference type="Proteomes" id="UP001324634">
    <property type="component" value="Chromosome"/>
</dbReference>
<dbReference type="InterPro" id="IPR002734">
    <property type="entry name" value="RibDG_C"/>
</dbReference>
<feature type="binding site" evidence="15">
    <location>
        <position position="208"/>
    </location>
    <ligand>
        <name>substrate</name>
    </ligand>
</feature>
<dbReference type="GO" id="GO:0008703">
    <property type="term" value="F:5-amino-6-(5-phosphoribosylamino)uracil reductase activity"/>
    <property type="evidence" value="ECO:0007669"/>
    <property type="project" value="UniProtKB-EC"/>
</dbReference>
<evidence type="ECO:0000259" key="17">
    <source>
        <dbReference type="PROSITE" id="PS51747"/>
    </source>
</evidence>
<dbReference type="NCBIfam" id="TIGR00326">
    <property type="entry name" value="eubact_ribD"/>
    <property type="match status" value="1"/>
</dbReference>
<dbReference type="SUPFAM" id="SSF53927">
    <property type="entry name" value="Cytidine deaminase-like"/>
    <property type="match status" value="1"/>
</dbReference>
<dbReference type="GO" id="GO:0050661">
    <property type="term" value="F:NADP binding"/>
    <property type="evidence" value="ECO:0007669"/>
    <property type="project" value="InterPro"/>
</dbReference>
<dbReference type="Gene3D" id="3.40.430.10">
    <property type="entry name" value="Dihydrofolate Reductase, subunit A"/>
    <property type="match status" value="1"/>
</dbReference>
<protein>
    <recommendedName>
        <fullName evidence="13">Riboflavin biosynthesis protein RibD</fullName>
    </recommendedName>
    <domain>
        <recommendedName>
            <fullName evidence="13">Diaminohydroxyphosphoribosylaminopyrimidine deaminase</fullName>
            <shortName evidence="13">DRAP deaminase</shortName>
            <ecNumber evidence="13">3.5.4.26</ecNumber>
        </recommendedName>
        <alternativeName>
            <fullName evidence="13">Riboflavin-specific deaminase</fullName>
        </alternativeName>
    </domain>
    <domain>
        <recommendedName>
            <fullName evidence="13">5-amino-6-(5-phosphoribosylamino)uracil reductase</fullName>
            <ecNumber evidence="13">1.1.1.193</ecNumber>
        </recommendedName>
        <alternativeName>
            <fullName evidence="13">HTP reductase</fullName>
        </alternativeName>
    </domain>
</protein>
<evidence type="ECO:0000256" key="7">
    <source>
        <dbReference type="ARBA" id="ARBA00022723"/>
    </source>
</evidence>
<dbReference type="FunFam" id="3.40.140.10:FF:000025">
    <property type="entry name" value="Riboflavin biosynthesis protein RibD"/>
    <property type="match status" value="1"/>
</dbReference>
<dbReference type="PANTHER" id="PTHR38011:SF7">
    <property type="entry name" value="2,5-DIAMINO-6-RIBOSYLAMINO-4(3H)-PYRIMIDINONE 5'-PHOSPHATE REDUCTASE"/>
    <property type="match status" value="1"/>
</dbReference>
<dbReference type="PANTHER" id="PTHR38011">
    <property type="entry name" value="DIHYDROFOLATE REDUCTASE FAMILY PROTEIN (AFU_ORTHOLOGUE AFUA_8G06820)"/>
    <property type="match status" value="1"/>
</dbReference>
<keyword evidence="8 13" id="KW-0378">Hydrolase</keyword>
<keyword evidence="12" id="KW-0511">Multifunctional enzyme</keyword>
<feature type="binding site" evidence="15">
    <location>
        <position position="155"/>
    </location>
    <ligand>
        <name>NADP(+)</name>
        <dbReference type="ChEBI" id="CHEBI:58349"/>
    </ligand>
</feature>
<dbReference type="NCBIfam" id="TIGR00227">
    <property type="entry name" value="ribD_Cterm"/>
    <property type="match status" value="1"/>
</dbReference>
<feature type="binding site" evidence="16">
    <location>
        <position position="75"/>
    </location>
    <ligand>
        <name>Zn(2+)</name>
        <dbReference type="ChEBI" id="CHEBI:29105"/>
        <note>catalytic</note>
    </ligand>
</feature>
<dbReference type="Gene3D" id="3.40.140.10">
    <property type="entry name" value="Cytidine Deaminase, domain 2"/>
    <property type="match status" value="1"/>
</dbReference>
<dbReference type="PIRSF" id="PIRSF006769">
    <property type="entry name" value="RibD"/>
    <property type="match status" value="1"/>
</dbReference>
<evidence type="ECO:0000256" key="3">
    <source>
        <dbReference type="ARBA" id="ARBA00004910"/>
    </source>
</evidence>
<accession>A0AAX4HKS0</accession>
<dbReference type="SUPFAM" id="SSF53597">
    <property type="entry name" value="Dihydrofolate reductase-like"/>
    <property type="match status" value="1"/>
</dbReference>
<comment type="similarity">
    <text evidence="4 13">In the N-terminal section; belongs to the cytidine and deoxycytidylate deaminase family.</text>
</comment>
<dbReference type="RefSeq" id="WP_321391206.1">
    <property type="nucleotide sequence ID" value="NZ_CP139487.1"/>
</dbReference>
<feature type="binding site" evidence="15">
    <location>
        <position position="201"/>
    </location>
    <ligand>
        <name>NADP(+)</name>
        <dbReference type="ChEBI" id="CHEBI:58349"/>
    </ligand>
</feature>
<dbReference type="InterPro" id="IPR024072">
    <property type="entry name" value="DHFR-like_dom_sf"/>
</dbReference>
<feature type="binding site" evidence="16">
    <location>
        <position position="50"/>
    </location>
    <ligand>
        <name>Zn(2+)</name>
        <dbReference type="ChEBI" id="CHEBI:29105"/>
        <note>catalytic</note>
    </ligand>
</feature>
<evidence type="ECO:0000256" key="12">
    <source>
        <dbReference type="ARBA" id="ARBA00023268"/>
    </source>
</evidence>
<keyword evidence="7 13" id="KW-0479">Metal-binding</keyword>
<evidence type="ECO:0000256" key="5">
    <source>
        <dbReference type="ARBA" id="ARBA00007417"/>
    </source>
</evidence>
<feature type="binding site" evidence="15">
    <location>
        <position position="197"/>
    </location>
    <ligand>
        <name>NADP(+)</name>
        <dbReference type="ChEBI" id="CHEBI:58349"/>
    </ligand>
</feature>
<keyword evidence="9 13" id="KW-0862">Zinc</keyword>
<dbReference type="EC" id="3.5.4.26" evidence="13"/>